<proteinExistence type="inferred from homology"/>
<evidence type="ECO:0000256" key="3">
    <source>
        <dbReference type="ARBA" id="ARBA00022701"/>
    </source>
</evidence>
<dbReference type="InterPro" id="IPR007259">
    <property type="entry name" value="GCP"/>
</dbReference>
<evidence type="ECO:0000259" key="6">
    <source>
        <dbReference type="Pfam" id="PF04130"/>
    </source>
</evidence>
<keyword evidence="3 5" id="KW-0493">Microtubule</keyword>
<evidence type="ECO:0000313" key="8">
    <source>
        <dbReference type="Proteomes" id="UP001437256"/>
    </source>
</evidence>
<evidence type="ECO:0000256" key="1">
    <source>
        <dbReference type="ARBA" id="ARBA00010337"/>
    </source>
</evidence>
<dbReference type="PANTHER" id="PTHR19302:SF70">
    <property type="entry name" value="GAMMA-TUBULIN COMPLEX COMPONENT 6"/>
    <property type="match status" value="1"/>
</dbReference>
<keyword evidence="2 5" id="KW-0963">Cytoplasm</keyword>
<dbReference type="InterPro" id="IPR040457">
    <property type="entry name" value="GCP_C"/>
</dbReference>
<evidence type="ECO:0000256" key="5">
    <source>
        <dbReference type="RuleBase" id="RU363050"/>
    </source>
</evidence>
<evidence type="ECO:0000256" key="2">
    <source>
        <dbReference type="ARBA" id="ARBA00022490"/>
    </source>
</evidence>
<evidence type="ECO:0000256" key="4">
    <source>
        <dbReference type="ARBA" id="ARBA00023212"/>
    </source>
</evidence>
<name>A0ABR2ZF14_9AGAR</name>
<accession>A0ABR2ZF14</accession>
<dbReference type="PANTHER" id="PTHR19302">
    <property type="entry name" value="GAMMA TUBULIN COMPLEX PROTEIN"/>
    <property type="match status" value="1"/>
</dbReference>
<comment type="subcellular location">
    <subcellularLocation>
        <location evidence="5">Cytoplasm</location>
        <location evidence="5">Cytoskeleton</location>
        <location evidence="5">Microtubule organizing center</location>
    </subcellularLocation>
</comment>
<evidence type="ECO:0000313" key="7">
    <source>
        <dbReference type="EMBL" id="KAL0059809.1"/>
    </source>
</evidence>
<protein>
    <recommendedName>
        <fullName evidence="5">Spindle pole body component</fullName>
    </recommendedName>
</protein>
<comment type="caution">
    <text evidence="7">The sequence shown here is derived from an EMBL/GenBank/DDBJ whole genome shotgun (WGS) entry which is preliminary data.</text>
</comment>
<dbReference type="Pfam" id="PF04130">
    <property type="entry name" value="GCP_C_terminal"/>
    <property type="match status" value="1"/>
</dbReference>
<reference evidence="7 8" key="1">
    <citation type="submission" date="2024-05" db="EMBL/GenBank/DDBJ databases">
        <title>A draft genome resource for the thread blight pathogen Marasmius tenuissimus strain MS-2.</title>
        <authorList>
            <person name="Yulfo-Soto G.E."/>
            <person name="Baruah I.K."/>
            <person name="Amoako-Attah I."/>
            <person name="Bukari Y."/>
            <person name="Meinhardt L.W."/>
            <person name="Bailey B.A."/>
            <person name="Cohen S.P."/>
        </authorList>
    </citation>
    <scope>NUCLEOTIDE SEQUENCE [LARGE SCALE GENOMIC DNA]</scope>
    <source>
        <strain evidence="7 8">MS-2</strain>
    </source>
</reference>
<keyword evidence="4 5" id="KW-0206">Cytoskeleton</keyword>
<feature type="domain" description="Gamma tubulin complex component C-terminal" evidence="6">
    <location>
        <begin position="554"/>
        <end position="929"/>
    </location>
</feature>
<comment type="similarity">
    <text evidence="1 5">Belongs to the TUBGCP family.</text>
</comment>
<dbReference type="Gene3D" id="1.20.120.1900">
    <property type="entry name" value="Gamma-tubulin complex, C-terminal domain"/>
    <property type="match status" value="1"/>
</dbReference>
<dbReference type="EMBL" id="JBBXMP010000206">
    <property type="protein sequence ID" value="KAL0059809.1"/>
    <property type="molecule type" value="Genomic_DNA"/>
</dbReference>
<dbReference type="Proteomes" id="UP001437256">
    <property type="component" value="Unassembled WGS sequence"/>
</dbReference>
<sequence length="933" mass="104465">MADNLFPSVTALEELDDQPSLHLKPLYSSFYVPPLLDKPQDPIIDTLKRSNLDGNENHNRFKLSINDTKVKIQPLELKIDDSLNRLVLDDVLDVWEVAVSRGNAAQSQLRSWDDLQRPYSITPSTTGFLSEQDGVMFAAARHHLHPQLHLEDVEILYVSKDDLLRNLKMTVLGASTSLHEWDPVSETFTNSIGRDGRRRTIIISGKDTTISDSIMSTFLTIGTALRRLEKLVANIRARTSKTEPTLHAFAHALSTCLGSIRRSLDDCSPLKYDSMTGDDLCGILAEYEPHQQVLVALLSLCARGINSSPDTYATVPEEAQPFLSHLFEALDSHLERKSPQGVNAMIAFLLSEASRHYFYTVCRTVGYHAGGHSAISETDDEELRDFPNFFSAELANALPTARRSLHLLRAARPDHPILREQQQASVQWIWAQSTVEAAFFNRLRRVDSARPSVLGTPVKPGGVQYKAELRQFRKFDLEPGFGIGSQSCFGRDNTNVPEVRLSSFIQAFPKTLPAVTPTLRDLAALMLKPLLSHCSTLSSTLLSIFLSLPPPLNLQAHLKLMQSYMLLTLPSFKSRLSAALFSDSLDFTVNEKARQLFSLTSRRRAAQRSETMQNKVWAVGLALALLERDIWPPIGADLNFFLRTVIYDSFDLHNGEEIRQREVEEVESRLGFAIRGSEGKDPWSDPLAIEALDFLYMDYKPPPPLDVVITNDIIFKYQRLFALLLRVLRAESATAAIFRMMRPSATPLFPTLAESRKLLLHFRFIAQQFVGCISEYIYDTAIGGNFGPFLDKLHSDDKAQAPFPDVFSLAEAHSDTMDNILTACLSRTSQRVTGALLRDCLNTILQFAVVAGELHRGRLKEYEAAPTIEDLHNRLRRKVSSLVKALRIMVDKRANSSLVADASRTGHGPAGGVEALSHLLARLDFGNWWLKPE</sequence>
<gene>
    <name evidence="7" type="ORF">AAF712_013450</name>
</gene>
<keyword evidence="8" id="KW-1185">Reference proteome</keyword>
<organism evidence="7 8">
    <name type="scientific">Marasmius tenuissimus</name>
    <dbReference type="NCBI Taxonomy" id="585030"/>
    <lineage>
        <taxon>Eukaryota</taxon>
        <taxon>Fungi</taxon>
        <taxon>Dikarya</taxon>
        <taxon>Basidiomycota</taxon>
        <taxon>Agaricomycotina</taxon>
        <taxon>Agaricomycetes</taxon>
        <taxon>Agaricomycetidae</taxon>
        <taxon>Agaricales</taxon>
        <taxon>Marasmiineae</taxon>
        <taxon>Marasmiaceae</taxon>
        <taxon>Marasmius</taxon>
    </lineage>
</organism>
<dbReference type="InterPro" id="IPR042241">
    <property type="entry name" value="GCP_C_sf"/>
</dbReference>